<protein>
    <submittedName>
        <fullName evidence="2">Unannotated protein</fullName>
    </submittedName>
</protein>
<accession>A0A6J6Y3A0</accession>
<dbReference type="Pfam" id="PF08811">
    <property type="entry name" value="DUF1800"/>
    <property type="match status" value="1"/>
</dbReference>
<evidence type="ECO:0000313" key="2">
    <source>
        <dbReference type="EMBL" id="CAB4801756.1"/>
    </source>
</evidence>
<dbReference type="PANTHER" id="PTHR43737">
    <property type="entry name" value="BLL7424 PROTEIN"/>
    <property type="match status" value="1"/>
</dbReference>
<dbReference type="InterPro" id="IPR014917">
    <property type="entry name" value="DUF1800"/>
</dbReference>
<dbReference type="EMBL" id="CAFAAI010000179">
    <property type="protein sequence ID" value="CAB4801756.1"/>
    <property type="molecule type" value="Genomic_DNA"/>
</dbReference>
<organism evidence="2">
    <name type="scientific">freshwater metagenome</name>
    <dbReference type="NCBI Taxonomy" id="449393"/>
    <lineage>
        <taxon>unclassified sequences</taxon>
        <taxon>metagenomes</taxon>
        <taxon>ecological metagenomes</taxon>
    </lineage>
</organism>
<gene>
    <name evidence="2" type="ORF">UFOPK2992_01062</name>
</gene>
<reference evidence="2" key="1">
    <citation type="submission" date="2020-05" db="EMBL/GenBank/DDBJ databases">
        <authorList>
            <person name="Chiriac C."/>
            <person name="Salcher M."/>
            <person name="Ghai R."/>
            <person name="Kavagutti S V."/>
        </authorList>
    </citation>
    <scope>NUCLEOTIDE SEQUENCE</scope>
</reference>
<dbReference type="PANTHER" id="PTHR43737:SF1">
    <property type="entry name" value="DUF1501 DOMAIN-CONTAINING PROTEIN"/>
    <property type="match status" value="1"/>
</dbReference>
<sequence length="608" mass="66283">MNSNLIESSGNKFLDLKPEDAQPEVLEQPVLQESSPAKPVYASLAGLALPACGGGGGSNGPIATPKPTEKEAARFLMQASFGGTYAQVQDVQTKGFEAWLDTELNKPCVEANSHFNWFKNHGYFDSRTLDTQQIGMDNSLWRKLMTSPDLLRQKVAYALSQIFVVSINGLGAAIWRNLIAVSFMDLLEKNAFGTYEDLLKAVSLSPAMGVYLNMKGSRKATDTTLPDENYVREVMQLFSIGLYQLNPDGSQILNSGKPVETYSQQNVTQLASIFTGWWFGNGNDPTKLDYVNQPMTNDGKYFTTGEKPFFEQNVPASASPLDAMNQVLKYLANHSNVGPFIGRQLIQRLVCSNPSPAYVARITKVFNDDGSANKVRGNLKAVIKAILLDDEARKPPDVNASAYSSYGKLKEPVVRLAQWGRTVNAGSSKASDTQVQFNTDALGKKSVVEMWSIGDLSDDTKLGQAPMRSPSVFNFFRPGYVPPSQGKLGTASVTAPEFQLCNEVTVAAYLNFIKGAIETGINDVVPNYSADDIALAKNPTDLVNRYSLLLTGDTLSVTNKGFITTAISEIIGPSGPRGSPSRNFTEAEDRIQATLFLIMATPEYMVQK</sequence>
<name>A0A6J6Y3A0_9ZZZZ</name>
<dbReference type="AlphaFoldDB" id="A0A6J6Y3A0"/>
<feature type="compositionally biased region" description="Polar residues" evidence="1">
    <location>
        <begin position="1"/>
        <end position="11"/>
    </location>
</feature>
<proteinExistence type="predicted"/>
<feature type="region of interest" description="Disordered" evidence="1">
    <location>
        <begin position="1"/>
        <end position="21"/>
    </location>
</feature>
<evidence type="ECO:0000256" key="1">
    <source>
        <dbReference type="SAM" id="MobiDB-lite"/>
    </source>
</evidence>